<dbReference type="RefSeq" id="WP_160917121.1">
    <property type="nucleotide sequence ID" value="NZ_WMEZ01000007.1"/>
</dbReference>
<organism evidence="2 3">
    <name type="scientific">Halobacillus litoralis</name>
    <dbReference type="NCBI Taxonomy" id="45668"/>
    <lineage>
        <taxon>Bacteria</taxon>
        <taxon>Bacillati</taxon>
        <taxon>Bacillota</taxon>
        <taxon>Bacilli</taxon>
        <taxon>Bacillales</taxon>
        <taxon>Bacillaceae</taxon>
        <taxon>Halobacillus</taxon>
    </lineage>
</organism>
<sequence length="218" mass="25313">MTYSQSWRGGESPLTDAQELKNLSYWAKQGYVVLASHYRENAEEKFEPNDREDFVRDVLDLKKVGTELDHVDEERTVMLGYSRGGWMSLLAVKQDMEVDAVAVIGGIPDLKQLYLTQPEPVQQQIEQLMGEPGGDQSWYRELAPIHWVQDIDVPTLMLHGERDRTVPVEQARMFANLMGGEHDLHRYVEYENGDHGLRLHFKKYAPEVLDWFEKHLEK</sequence>
<dbReference type="Pfam" id="PF00326">
    <property type="entry name" value="Peptidase_S9"/>
    <property type="match status" value="1"/>
</dbReference>
<dbReference type="GO" id="GO:0008236">
    <property type="term" value="F:serine-type peptidase activity"/>
    <property type="evidence" value="ECO:0007669"/>
    <property type="project" value="InterPro"/>
</dbReference>
<protein>
    <submittedName>
        <fullName evidence="2">Prolyl oligopeptidase family serine peptidase</fullName>
    </submittedName>
</protein>
<evidence type="ECO:0000259" key="1">
    <source>
        <dbReference type="Pfam" id="PF00326"/>
    </source>
</evidence>
<dbReference type="InterPro" id="IPR001375">
    <property type="entry name" value="Peptidase_S9_cat"/>
</dbReference>
<dbReference type="InterPro" id="IPR029058">
    <property type="entry name" value="AB_hydrolase_fold"/>
</dbReference>
<dbReference type="SUPFAM" id="SSF53474">
    <property type="entry name" value="alpha/beta-Hydrolases"/>
    <property type="match status" value="1"/>
</dbReference>
<evidence type="ECO:0000313" key="3">
    <source>
        <dbReference type="Proteomes" id="UP000447393"/>
    </source>
</evidence>
<dbReference type="Proteomes" id="UP000447393">
    <property type="component" value="Unassembled WGS sequence"/>
</dbReference>
<dbReference type="GO" id="GO:0006508">
    <property type="term" value="P:proteolysis"/>
    <property type="evidence" value="ECO:0007669"/>
    <property type="project" value="InterPro"/>
</dbReference>
<evidence type="ECO:0000313" key="2">
    <source>
        <dbReference type="EMBL" id="MYL50866.1"/>
    </source>
</evidence>
<dbReference type="OrthoDB" id="9812921at2"/>
<dbReference type="AlphaFoldDB" id="A0A845E9P5"/>
<dbReference type="PANTHER" id="PTHR22946">
    <property type="entry name" value="DIENELACTONE HYDROLASE DOMAIN-CONTAINING PROTEIN-RELATED"/>
    <property type="match status" value="1"/>
</dbReference>
<gene>
    <name evidence="2" type="ORF">GLV98_15330</name>
</gene>
<feature type="domain" description="Peptidase S9 prolyl oligopeptidase catalytic" evidence="1">
    <location>
        <begin position="21"/>
        <end position="217"/>
    </location>
</feature>
<name>A0A845E9P5_9BACI</name>
<proteinExistence type="predicted"/>
<dbReference type="Gene3D" id="3.40.50.1820">
    <property type="entry name" value="alpha/beta hydrolase"/>
    <property type="match status" value="1"/>
</dbReference>
<dbReference type="InterPro" id="IPR050261">
    <property type="entry name" value="FrsA_esterase"/>
</dbReference>
<reference evidence="2 3" key="1">
    <citation type="submission" date="2019-11" db="EMBL/GenBank/DDBJ databases">
        <title>Genome sequences of 17 halophilic strains isolated from different environments.</title>
        <authorList>
            <person name="Furrow R.E."/>
        </authorList>
    </citation>
    <scope>NUCLEOTIDE SEQUENCE [LARGE SCALE GENOMIC DNA]</scope>
    <source>
        <strain evidence="2 3">22505_10_Sand</strain>
    </source>
</reference>
<accession>A0A845E9P5</accession>
<dbReference type="EMBL" id="WMEZ01000007">
    <property type="protein sequence ID" value="MYL50866.1"/>
    <property type="molecule type" value="Genomic_DNA"/>
</dbReference>
<comment type="caution">
    <text evidence="2">The sequence shown here is derived from an EMBL/GenBank/DDBJ whole genome shotgun (WGS) entry which is preliminary data.</text>
</comment>